<evidence type="ECO:0000313" key="2">
    <source>
        <dbReference type="Proteomes" id="UP000476411"/>
    </source>
</evidence>
<dbReference type="KEGG" id="chih:GWR21_14860"/>
<accession>A0A6B9ZGG2</accession>
<sequence length="104" mass="11892">MNSALVMEYIKRRMIELGHGDRYNVLFRHIVLGSGSKIEIVAYNELWVLIEPVEMVEIISASGFFDLSVNLSNELQYEHTGVIEIKSYAGDRPIHVRFVQAVPK</sequence>
<protein>
    <submittedName>
        <fullName evidence="1">Uncharacterized protein</fullName>
    </submittedName>
</protein>
<dbReference type="EMBL" id="CP048113">
    <property type="protein sequence ID" value="QHS60829.1"/>
    <property type="molecule type" value="Genomic_DNA"/>
</dbReference>
<proteinExistence type="predicted"/>
<dbReference type="AlphaFoldDB" id="A0A6B9ZGG2"/>
<name>A0A6B9ZGG2_9BACT</name>
<evidence type="ECO:0000313" key="1">
    <source>
        <dbReference type="EMBL" id="QHS60829.1"/>
    </source>
</evidence>
<reference evidence="1 2" key="1">
    <citation type="submission" date="2020-01" db="EMBL/GenBank/DDBJ databases">
        <title>Complete genome sequence of Chitinophaga sp. H33E-04 isolated from quinoa roots.</title>
        <authorList>
            <person name="Weon H.-Y."/>
            <person name="Lee S.A."/>
        </authorList>
    </citation>
    <scope>NUCLEOTIDE SEQUENCE [LARGE SCALE GENOMIC DNA]</scope>
    <source>
        <strain evidence="1 2">H33E-04</strain>
    </source>
</reference>
<gene>
    <name evidence="1" type="ORF">GWR21_14860</name>
</gene>
<keyword evidence="2" id="KW-1185">Reference proteome</keyword>
<organism evidence="1 2">
    <name type="scientific">Chitinophaga agri</name>
    <dbReference type="NCBI Taxonomy" id="2703787"/>
    <lineage>
        <taxon>Bacteria</taxon>
        <taxon>Pseudomonadati</taxon>
        <taxon>Bacteroidota</taxon>
        <taxon>Chitinophagia</taxon>
        <taxon>Chitinophagales</taxon>
        <taxon>Chitinophagaceae</taxon>
        <taxon>Chitinophaga</taxon>
    </lineage>
</organism>
<dbReference type="Proteomes" id="UP000476411">
    <property type="component" value="Chromosome"/>
</dbReference>